<sequence length="171" mass="20065">MGKNGENYWWLTRRSRNQMFPTKHTTKFPVDTKISKLNIFVDKRHDTIILPIFGVVEPFHISMIKNQVSYWLLTLHQLQHNRYETGSMILHLTLVTMLKIRYFGNLLSLRYSNASDKEAPPEERFHELGDVSCLKGWIVGRAYSTKNEVGEVRVGGRASLFWKEHRCWTIA</sequence>
<evidence type="ECO:0000313" key="3">
    <source>
        <dbReference type="Proteomes" id="UP001176961"/>
    </source>
</evidence>
<name>A0AA36GK75_CYLNA</name>
<dbReference type="Proteomes" id="UP001176961">
    <property type="component" value="Unassembled WGS sequence"/>
</dbReference>
<dbReference type="Pfam" id="PF08644">
    <property type="entry name" value="SPT16"/>
    <property type="match status" value="1"/>
</dbReference>
<dbReference type="InterPro" id="IPR013953">
    <property type="entry name" value="FACT_SPT16_M"/>
</dbReference>
<accession>A0AA36GK75</accession>
<evidence type="ECO:0000313" key="2">
    <source>
        <dbReference type="EMBL" id="CAJ0590965.1"/>
    </source>
</evidence>
<keyword evidence="3" id="KW-1185">Reference proteome</keyword>
<dbReference type="EMBL" id="CATQJL010000001">
    <property type="protein sequence ID" value="CAJ0590965.1"/>
    <property type="molecule type" value="Genomic_DNA"/>
</dbReference>
<reference evidence="2" key="1">
    <citation type="submission" date="2023-07" db="EMBL/GenBank/DDBJ databases">
        <authorList>
            <consortium name="CYATHOMIX"/>
        </authorList>
    </citation>
    <scope>NUCLEOTIDE SEQUENCE</scope>
    <source>
        <strain evidence="2">N/A</strain>
    </source>
</reference>
<organism evidence="2 3">
    <name type="scientific">Cylicocyclus nassatus</name>
    <name type="common">Nematode worm</name>
    <dbReference type="NCBI Taxonomy" id="53992"/>
    <lineage>
        <taxon>Eukaryota</taxon>
        <taxon>Metazoa</taxon>
        <taxon>Ecdysozoa</taxon>
        <taxon>Nematoda</taxon>
        <taxon>Chromadorea</taxon>
        <taxon>Rhabditida</taxon>
        <taxon>Rhabditina</taxon>
        <taxon>Rhabditomorpha</taxon>
        <taxon>Strongyloidea</taxon>
        <taxon>Strongylidae</taxon>
        <taxon>Cylicocyclus</taxon>
    </lineage>
</organism>
<proteinExistence type="predicted"/>
<evidence type="ECO:0000259" key="1">
    <source>
        <dbReference type="Pfam" id="PF08644"/>
    </source>
</evidence>
<dbReference type="Gene3D" id="2.30.29.210">
    <property type="entry name" value="FACT complex subunit Spt16p/Cdc68p"/>
    <property type="match status" value="1"/>
</dbReference>
<dbReference type="AlphaFoldDB" id="A0AA36GK75"/>
<feature type="domain" description="FACT complex subunit SPT16 middle" evidence="1">
    <location>
        <begin position="39"/>
        <end position="67"/>
    </location>
</feature>
<protein>
    <recommendedName>
        <fullName evidence="1">FACT complex subunit SPT16 middle domain-containing protein</fullName>
    </recommendedName>
</protein>
<gene>
    <name evidence="2" type="ORF">CYNAS_LOCUS2948</name>
</gene>
<comment type="caution">
    <text evidence="2">The sequence shown here is derived from an EMBL/GenBank/DDBJ whole genome shotgun (WGS) entry which is preliminary data.</text>
</comment>